<dbReference type="InterPro" id="IPR015943">
    <property type="entry name" value="WD40/YVTN_repeat-like_dom_sf"/>
</dbReference>
<gene>
    <name evidence="2" type="ORF">GIB67_021479</name>
</gene>
<reference evidence="2 3" key="1">
    <citation type="journal article" date="2020" name="IScience">
        <title>Genome Sequencing of the Endangered Kingdonia uniflora (Circaeasteraceae, Ranunculales) Reveals Potential Mechanisms of Evolutionary Specialization.</title>
        <authorList>
            <person name="Sun Y."/>
            <person name="Deng T."/>
            <person name="Zhang A."/>
            <person name="Moore M.J."/>
            <person name="Landis J.B."/>
            <person name="Lin N."/>
            <person name="Zhang H."/>
            <person name="Zhang X."/>
            <person name="Huang J."/>
            <person name="Zhang X."/>
            <person name="Sun H."/>
            <person name="Wang H."/>
        </authorList>
    </citation>
    <scope>NUCLEOTIDE SEQUENCE [LARGE SCALE GENOMIC DNA]</scope>
    <source>
        <strain evidence="2">TB1705</strain>
        <tissue evidence="2">Leaf</tissue>
    </source>
</reference>
<proteinExistence type="predicted"/>
<evidence type="ECO:0000259" key="1">
    <source>
        <dbReference type="Pfam" id="PF13966"/>
    </source>
</evidence>
<evidence type="ECO:0000313" key="2">
    <source>
        <dbReference type="EMBL" id="KAF6139269.1"/>
    </source>
</evidence>
<name>A0A7J7L9N0_9MAGN</name>
<dbReference type="GO" id="GO:0006893">
    <property type="term" value="P:Golgi to plasma membrane transport"/>
    <property type="evidence" value="ECO:0007669"/>
    <property type="project" value="TreeGrafter"/>
</dbReference>
<dbReference type="GO" id="GO:0006887">
    <property type="term" value="P:exocytosis"/>
    <property type="evidence" value="ECO:0007669"/>
    <property type="project" value="TreeGrafter"/>
</dbReference>
<dbReference type="GO" id="GO:0005737">
    <property type="term" value="C:cytoplasm"/>
    <property type="evidence" value="ECO:0007669"/>
    <property type="project" value="TreeGrafter"/>
</dbReference>
<dbReference type="InterPro" id="IPR036322">
    <property type="entry name" value="WD40_repeat_dom_sf"/>
</dbReference>
<feature type="domain" description="Reverse transcriptase zinc-binding" evidence="1">
    <location>
        <begin position="130"/>
        <end position="179"/>
    </location>
</feature>
<dbReference type="SUPFAM" id="SSF50978">
    <property type="entry name" value="WD40 repeat-like"/>
    <property type="match status" value="1"/>
</dbReference>
<dbReference type="GO" id="GO:0005886">
    <property type="term" value="C:plasma membrane"/>
    <property type="evidence" value="ECO:0007669"/>
    <property type="project" value="TreeGrafter"/>
</dbReference>
<dbReference type="InterPro" id="IPR026960">
    <property type="entry name" value="RVT-Znf"/>
</dbReference>
<dbReference type="Gene3D" id="2.130.10.10">
    <property type="entry name" value="YVTN repeat-like/Quinoprotein amine dehydrogenase"/>
    <property type="match status" value="1"/>
</dbReference>
<evidence type="ECO:0000313" key="3">
    <source>
        <dbReference type="Proteomes" id="UP000541444"/>
    </source>
</evidence>
<dbReference type="OrthoDB" id="19944at2759"/>
<protein>
    <recommendedName>
        <fullName evidence="1">Reverse transcriptase zinc-binding domain-containing protein</fullName>
    </recommendedName>
</protein>
<comment type="caution">
    <text evidence="2">The sequence shown here is derived from an EMBL/GenBank/DDBJ whole genome shotgun (WGS) entry which is preliminary data.</text>
</comment>
<dbReference type="GO" id="GO:0005096">
    <property type="term" value="F:GTPase activator activity"/>
    <property type="evidence" value="ECO:0007669"/>
    <property type="project" value="TreeGrafter"/>
</dbReference>
<dbReference type="PANTHER" id="PTHR10241">
    <property type="entry name" value="LETHAL 2 GIANT LARVAE PROTEIN"/>
    <property type="match status" value="1"/>
</dbReference>
<sequence>MPKLRHKVIETISKYFHVAMKYVLRLGKNFIKHATLDLTPAIGNNHHAWANTYFEANSRTWDTHLFCSIFHADIADKITAIPLSRFLDKDVLRWKQEKNGILMVRSAHNYSIRDNSNADPTQSASDVEGFTWDHIWNMTMPFHIQLFLWKAIKNGLPTKTNLWHEQGDWDSNCPRCGHEAARAEDSEDAEAISVIRGMEAGQRLAGCASTAAWKLHYYQWAMQIFKLYNMSEGACQFALAALEQVDKAISLKDDRNTTEVTDDTAVMCIMPQPMAESKSNREIYIWSIPPLLNLKRSLANEKEELPASQNIPIYKLNLGYKMDKSPIISLKWVYGDGKSSRLYVNGSPGTISSNSFQDYNLLAKNFPPVLPLETISKDGSHLNIAQFTGFSKIKNLYITGQNDGTINFWDVTYPLLLPISSMKQQSEEDHSINGNPVTALYFDITSRVLVTGNQAGMVRIFKFKSEPFPAENNLFSLQGSTKKGNTHFIHSVKLVKVNGAVLSINLNRDYKHFAVGSDQGYMSSFSGFETCKYHGFEKKVLVVATKDSSIMTLESDTRSILSVSAVHPKKLSRAIFVQSLDIADSLDVSKGNFDEDSMPKQSLILLCNEKSVYLYSLIHAVQGIKKVQYKKKFHGTSCCWASTFYNHDSSVALILLFTNDKLQIR</sequence>
<dbReference type="PANTHER" id="PTHR10241:SF27">
    <property type="entry name" value="TRANSDUCIN_WD40 REPEAT-LIKE SUPERFAMILY PROTEIN"/>
    <property type="match status" value="1"/>
</dbReference>
<organism evidence="2 3">
    <name type="scientific">Kingdonia uniflora</name>
    <dbReference type="NCBI Taxonomy" id="39325"/>
    <lineage>
        <taxon>Eukaryota</taxon>
        <taxon>Viridiplantae</taxon>
        <taxon>Streptophyta</taxon>
        <taxon>Embryophyta</taxon>
        <taxon>Tracheophyta</taxon>
        <taxon>Spermatophyta</taxon>
        <taxon>Magnoliopsida</taxon>
        <taxon>Ranunculales</taxon>
        <taxon>Circaeasteraceae</taxon>
        <taxon>Kingdonia</taxon>
    </lineage>
</organism>
<accession>A0A7J7L9N0</accession>
<dbReference type="AlphaFoldDB" id="A0A7J7L9N0"/>
<dbReference type="GO" id="GO:0019905">
    <property type="term" value="F:syntaxin binding"/>
    <property type="evidence" value="ECO:0007669"/>
    <property type="project" value="TreeGrafter"/>
</dbReference>
<dbReference type="GO" id="GO:0045159">
    <property type="term" value="F:myosin II binding"/>
    <property type="evidence" value="ECO:0007669"/>
    <property type="project" value="TreeGrafter"/>
</dbReference>
<dbReference type="Proteomes" id="UP000541444">
    <property type="component" value="Unassembled WGS sequence"/>
</dbReference>
<keyword evidence="3" id="KW-1185">Reference proteome</keyword>
<dbReference type="EMBL" id="JACGCM010002501">
    <property type="protein sequence ID" value="KAF6139269.1"/>
    <property type="molecule type" value="Genomic_DNA"/>
</dbReference>
<dbReference type="Pfam" id="PF13966">
    <property type="entry name" value="zf-RVT"/>
    <property type="match status" value="1"/>
</dbReference>